<sequence length="389" mass="40988">SAMGPIQDIITSTDDSSALTAAERAHLLVYSHAESPSNTLVAYSTNFGQVLLCNIHSANCSNDSVNADLTSTNVSAVEPCLSPISIFKANNFGIYCLATIASSGDSSEHGFMAAGSANGVFGYSWTDLVNLDGYDASPAVRWRLDLSGGTANSLASMSDGHQLIVACNDGCVKLYDLGHGGRLVRAWSFDDSSSNQSAASVLRVTVGSSDSSSAVCSDEAGFVRFLDSRQRSVRNSFQPALAAPDSVARPYLGNWLTCLACRPDTVDWFACGGGPRLAIWHSANLIEPIATIDWQPTDQFTPFCAEFSPCDRLLVGGNSSLVGQVSTVNGSLVSKTKLSCWQTMSIGCLGIGGDSGLSSVRDWRFTGCGLGSRIDVCSQLGYRLFSLSA</sequence>
<dbReference type="InterPro" id="IPR042626">
    <property type="entry name" value="THOC6"/>
</dbReference>
<proteinExistence type="predicted"/>
<feature type="non-terminal residue" evidence="2">
    <location>
        <position position="1"/>
    </location>
</feature>
<dbReference type="Gene3D" id="2.130.10.10">
    <property type="entry name" value="YVTN repeat-like/Quinoprotein amine dehydrogenase"/>
    <property type="match status" value="1"/>
</dbReference>
<dbReference type="GO" id="GO:0000347">
    <property type="term" value="C:THO complex"/>
    <property type="evidence" value="ECO:0007669"/>
    <property type="project" value="TreeGrafter"/>
</dbReference>
<dbReference type="InterPro" id="IPR036322">
    <property type="entry name" value="WD40_repeat_dom_sf"/>
</dbReference>
<evidence type="ECO:0000256" key="1">
    <source>
        <dbReference type="ARBA" id="ARBA00022574"/>
    </source>
</evidence>
<evidence type="ECO:0000313" key="3">
    <source>
        <dbReference type="Proteomes" id="UP000215902"/>
    </source>
</evidence>
<evidence type="ECO:0008006" key="4">
    <source>
        <dbReference type="Google" id="ProtNLM"/>
    </source>
</evidence>
<dbReference type="InterPro" id="IPR015943">
    <property type="entry name" value="WD40/YVTN_repeat-like_dom_sf"/>
</dbReference>
<dbReference type="STRING" id="282301.A0A267H4J9"/>
<dbReference type="OrthoDB" id="273067at2759"/>
<dbReference type="GO" id="GO:0000346">
    <property type="term" value="C:transcription export complex"/>
    <property type="evidence" value="ECO:0007669"/>
    <property type="project" value="TreeGrafter"/>
</dbReference>
<accession>A0A267H4J9</accession>
<dbReference type="SUPFAM" id="SSF50978">
    <property type="entry name" value="WD40 repeat-like"/>
    <property type="match status" value="1"/>
</dbReference>
<evidence type="ECO:0000313" key="2">
    <source>
        <dbReference type="EMBL" id="PAA93203.1"/>
    </source>
</evidence>
<dbReference type="Proteomes" id="UP000215902">
    <property type="component" value="Unassembled WGS sequence"/>
</dbReference>
<keyword evidence="3" id="KW-1185">Reference proteome</keyword>
<comment type="caution">
    <text evidence="2">The sequence shown here is derived from an EMBL/GenBank/DDBJ whole genome shotgun (WGS) entry which is preliminary data.</text>
</comment>
<reference evidence="2 3" key="1">
    <citation type="submission" date="2017-06" db="EMBL/GenBank/DDBJ databases">
        <title>A platform for efficient transgenesis in Macrostomum lignano, a flatworm model organism for stem cell research.</title>
        <authorList>
            <person name="Berezikov E."/>
        </authorList>
    </citation>
    <scope>NUCLEOTIDE SEQUENCE [LARGE SCALE GENOMIC DNA]</scope>
    <source>
        <strain evidence="2">DV1</strain>
        <tissue evidence="2">Whole organism</tissue>
    </source>
</reference>
<dbReference type="AlphaFoldDB" id="A0A267H4J9"/>
<dbReference type="PANTHER" id="PTHR44411">
    <property type="entry name" value="THO COMPLEX SUBUNIT 6 HOMOLOG"/>
    <property type="match status" value="1"/>
</dbReference>
<protein>
    <recommendedName>
        <fullName evidence="4">WD_REPEATS_REGION domain-containing protein</fullName>
    </recommendedName>
</protein>
<dbReference type="EMBL" id="NIVC01000032">
    <property type="protein sequence ID" value="PAA93203.1"/>
    <property type="molecule type" value="Genomic_DNA"/>
</dbReference>
<dbReference type="PANTHER" id="PTHR44411:SF1">
    <property type="entry name" value="THO COMPLEX SUBUNIT 6 HOMOLOG"/>
    <property type="match status" value="1"/>
</dbReference>
<dbReference type="GO" id="GO:0006406">
    <property type="term" value="P:mRNA export from nucleus"/>
    <property type="evidence" value="ECO:0007669"/>
    <property type="project" value="TreeGrafter"/>
</dbReference>
<keyword evidence="1" id="KW-0853">WD repeat</keyword>
<gene>
    <name evidence="2" type="ORF">BOX15_Mlig025602g1</name>
</gene>
<name>A0A267H4J9_9PLAT</name>
<organism evidence="2 3">
    <name type="scientific">Macrostomum lignano</name>
    <dbReference type="NCBI Taxonomy" id="282301"/>
    <lineage>
        <taxon>Eukaryota</taxon>
        <taxon>Metazoa</taxon>
        <taxon>Spiralia</taxon>
        <taxon>Lophotrochozoa</taxon>
        <taxon>Platyhelminthes</taxon>
        <taxon>Rhabditophora</taxon>
        <taxon>Macrostomorpha</taxon>
        <taxon>Macrostomida</taxon>
        <taxon>Macrostomidae</taxon>
        <taxon>Macrostomum</taxon>
    </lineage>
</organism>